<dbReference type="STRING" id="284581.AMD01_19695"/>
<dbReference type="Proteomes" id="UP000037558">
    <property type="component" value="Unassembled WGS sequence"/>
</dbReference>
<dbReference type="GO" id="GO:0005737">
    <property type="term" value="C:cytoplasm"/>
    <property type="evidence" value="ECO:0007669"/>
    <property type="project" value="UniProtKB-SubCell"/>
</dbReference>
<dbReference type="InterPro" id="IPR051552">
    <property type="entry name" value="HptR"/>
</dbReference>
<dbReference type="Gene3D" id="3.40.50.2300">
    <property type="match status" value="1"/>
</dbReference>
<comment type="subcellular location">
    <subcellularLocation>
        <location evidence="1">Cytoplasm</location>
    </subcellularLocation>
</comment>
<dbReference type="Gene3D" id="1.10.10.60">
    <property type="entry name" value="Homeodomain-like"/>
    <property type="match status" value="2"/>
</dbReference>
<dbReference type="InterPro" id="IPR018062">
    <property type="entry name" value="HTH_AraC-typ_CS"/>
</dbReference>
<evidence type="ECO:0000256" key="2">
    <source>
        <dbReference type="ARBA" id="ARBA00022490"/>
    </source>
</evidence>
<keyword evidence="4" id="KW-0902">Two-component regulatory system</keyword>
<dbReference type="PANTHER" id="PTHR42713:SF3">
    <property type="entry name" value="TRANSCRIPTIONAL REGULATORY PROTEIN HPTR"/>
    <property type="match status" value="1"/>
</dbReference>
<dbReference type="Pfam" id="PF00072">
    <property type="entry name" value="Response_reg"/>
    <property type="match status" value="1"/>
</dbReference>
<keyword evidence="2" id="KW-0963">Cytoplasm</keyword>
<dbReference type="SUPFAM" id="SSF52172">
    <property type="entry name" value="CheY-like"/>
    <property type="match status" value="1"/>
</dbReference>
<dbReference type="AlphaFoldDB" id="A0A0M0KQR9"/>
<evidence type="ECO:0000256" key="8">
    <source>
        <dbReference type="PROSITE-ProRule" id="PRU00169"/>
    </source>
</evidence>
<dbReference type="PROSITE" id="PS50110">
    <property type="entry name" value="RESPONSE_REGULATORY"/>
    <property type="match status" value="1"/>
</dbReference>
<dbReference type="GO" id="GO:0003700">
    <property type="term" value="F:DNA-binding transcription factor activity"/>
    <property type="evidence" value="ECO:0007669"/>
    <property type="project" value="InterPro"/>
</dbReference>
<evidence type="ECO:0000259" key="9">
    <source>
        <dbReference type="PROSITE" id="PS01124"/>
    </source>
</evidence>
<dbReference type="EMBL" id="LILC01000030">
    <property type="protein sequence ID" value="KOO41165.1"/>
    <property type="molecule type" value="Genomic_DNA"/>
</dbReference>
<reference evidence="12" key="1">
    <citation type="submission" date="2015-08" db="EMBL/GenBank/DDBJ databases">
        <title>Fjat-14210 dsm16467.</title>
        <authorList>
            <person name="Liu B."/>
            <person name="Wang J."/>
            <person name="Zhu Y."/>
            <person name="Liu G."/>
            <person name="Chen Q."/>
            <person name="Chen Z."/>
            <person name="Lan J."/>
            <person name="Che J."/>
            <person name="Ge C."/>
            <person name="Shi H."/>
            <person name="Pan Z."/>
            <person name="Liu X."/>
        </authorList>
    </citation>
    <scope>NUCLEOTIDE SEQUENCE [LARGE SCALE GENOMIC DNA]</scope>
    <source>
        <strain evidence="12">DSM 16467</strain>
    </source>
</reference>
<evidence type="ECO:0000256" key="3">
    <source>
        <dbReference type="ARBA" id="ARBA00022553"/>
    </source>
</evidence>
<feature type="domain" description="HTH araC/xylS-type" evidence="9">
    <location>
        <begin position="298"/>
        <end position="396"/>
    </location>
</feature>
<dbReference type="OrthoDB" id="9794370at2"/>
<evidence type="ECO:0000256" key="7">
    <source>
        <dbReference type="ARBA" id="ARBA00023163"/>
    </source>
</evidence>
<dbReference type="PANTHER" id="PTHR42713">
    <property type="entry name" value="HISTIDINE KINASE-RELATED"/>
    <property type="match status" value="1"/>
</dbReference>
<evidence type="ECO:0000256" key="6">
    <source>
        <dbReference type="ARBA" id="ARBA00023125"/>
    </source>
</evidence>
<evidence type="ECO:0000313" key="11">
    <source>
        <dbReference type="EMBL" id="KOO41165.1"/>
    </source>
</evidence>
<dbReference type="InterPro" id="IPR009057">
    <property type="entry name" value="Homeodomain-like_sf"/>
</dbReference>
<dbReference type="CDD" id="cd17536">
    <property type="entry name" value="REC_YesN-like"/>
    <property type="match status" value="1"/>
</dbReference>
<keyword evidence="6" id="KW-0238">DNA-binding</keyword>
<dbReference type="Pfam" id="PF12833">
    <property type="entry name" value="HTH_18"/>
    <property type="match status" value="1"/>
</dbReference>
<dbReference type="InterPro" id="IPR020449">
    <property type="entry name" value="Tscrpt_reg_AraC-type_HTH"/>
</dbReference>
<evidence type="ECO:0000256" key="1">
    <source>
        <dbReference type="ARBA" id="ARBA00004496"/>
    </source>
</evidence>
<dbReference type="PATRIC" id="fig|284581.3.peg.4328"/>
<keyword evidence="12" id="KW-1185">Reference proteome</keyword>
<dbReference type="InterPro" id="IPR011006">
    <property type="entry name" value="CheY-like_superfamily"/>
</dbReference>
<evidence type="ECO:0000313" key="12">
    <source>
        <dbReference type="Proteomes" id="UP000037558"/>
    </source>
</evidence>
<keyword evidence="7" id="KW-0804">Transcription</keyword>
<evidence type="ECO:0000256" key="5">
    <source>
        <dbReference type="ARBA" id="ARBA00023015"/>
    </source>
</evidence>
<evidence type="ECO:0000256" key="4">
    <source>
        <dbReference type="ARBA" id="ARBA00023012"/>
    </source>
</evidence>
<accession>A0A0M0KQR9</accession>
<dbReference type="InterPro" id="IPR001789">
    <property type="entry name" value="Sig_transdc_resp-reg_receiver"/>
</dbReference>
<keyword evidence="5" id="KW-0805">Transcription regulation</keyword>
<dbReference type="GO" id="GO:0043565">
    <property type="term" value="F:sequence-specific DNA binding"/>
    <property type="evidence" value="ECO:0007669"/>
    <property type="project" value="InterPro"/>
</dbReference>
<gene>
    <name evidence="11" type="ORF">AMD01_19695</name>
</gene>
<evidence type="ECO:0000259" key="10">
    <source>
        <dbReference type="PROSITE" id="PS50110"/>
    </source>
</evidence>
<protein>
    <submittedName>
        <fullName evidence="11">Uncharacterized protein</fullName>
    </submittedName>
</protein>
<dbReference type="SMART" id="SM00448">
    <property type="entry name" value="REC"/>
    <property type="match status" value="1"/>
</dbReference>
<organism evidence="11 12">
    <name type="scientific">Priestia koreensis</name>
    <dbReference type="NCBI Taxonomy" id="284581"/>
    <lineage>
        <taxon>Bacteria</taxon>
        <taxon>Bacillati</taxon>
        <taxon>Bacillota</taxon>
        <taxon>Bacilli</taxon>
        <taxon>Bacillales</taxon>
        <taxon>Bacillaceae</taxon>
        <taxon>Priestia</taxon>
    </lineage>
</organism>
<dbReference type="InterPro" id="IPR018060">
    <property type="entry name" value="HTH_AraC"/>
</dbReference>
<comment type="caution">
    <text evidence="11">The sequence shown here is derived from an EMBL/GenBank/DDBJ whole genome shotgun (WGS) entry which is preliminary data.</text>
</comment>
<dbReference type="RefSeq" id="WP_053403150.1">
    <property type="nucleotide sequence ID" value="NZ_LILC01000030.1"/>
</dbReference>
<dbReference type="PRINTS" id="PR00032">
    <property type="entry name" value="HTHARAC"/>
</dbReference>
<dbReference type="InterPro" id="IPR041522">
    <property type="entry name" value="CdaR_GGDEF"/>
</dbReference>
<dbReference type="SMART" id="SM00342">
    <property type="entry name" value="HTH_ARAC"/>
    <property type="match status" value="1"/>
</dbReference>
<dbReference type="PROSITE" id="PS00041">
    <property type="entry name" value="HTH_ARAC_FAMILY_1"/>
    <property type="match status" value="1"/>
</dbReference>
<feature type="domain" description="Response regulatory" evidence="10">
    <location>
        <begin position="3"/>
        <end position="120"/>
    </location>
</feature>
<name>A0A0M0KQR9_9BACI</name>
<keyword evidence="3 8" id="KW-0597">Phosphoprotein</keyword>
<dbReference type="SUPFAM" id="SSF46689">
    <property type="entry name" value="Homeodomain-like"/>
    <property type="match status" value="2"/>
</dbReference>
<feature type="modified residue" description="4-aspartylphosphate" evidence="8">
    <location>
        <position position="55"/>
    </location>
</feature>
<sequence>MYRLLIADDEALEREGLELLIDRKMPNTFKVFQASNGRQAIELAEEYRPDIVLMDIKMPGIQGLEALKQIKAIDHRIKMVLITAYDYFSYAQEAVSIGVKDYLLKPAKREQVVGTLTKLLQELEEERAKRSHELGVEETLAELIPVVESELAMMLMFNQVQEVDVNRLAQIANFSVRRGYSMIVYLAETYTHEEEKKKLHDELKNMLKTVTRCLVSPLLQNEIAIFIPVTDQYDPKQSEGFRMKINRFIEGRFGLSVRVEIGAVQIGLPGLQKSYQDAKQSLLPAEHQEADKPQTIIEKAQSFVNQHYAEDVSMEQVAEWVNLSSYYFSKVFKSESGQTFTDYLTEVRMEKAKQFISNMELSLKEICFLVGYKDPNYFSRAFKRYTGMTPTDYRNLM</sequence>
<dbReference type="PROSITE" id="PS01124">
    <property type="entry name" value="HTH_ARAC_FAMILY_2"/>
    <property type="match status" value="1"/>
</dbReference>
<proteinExistence type="predicted"/>
<dbReference type="GO" id="GO:0000160">
    <property type="term" value="P:phosphorelay signal transduction system"/>
    <property type="evidence" value="ECO:0007669"/>
    <property type="project" value="UniProtKB-KW"/>
</dbReference>
<dbReference type="Pfam" id="PF17853">
    <property type="entry name" value="GGDEF_2"/>
    <property type="match status" value="1"/>
</dbReference>